<evidence type="ECO:0000313" key="1">
    <source>
        <dbReference type="EMBL" id="CAA9295455.1"/>
    </source>
</evidence>
<gene>
    <name evidence="1" type="ORF">AVDCRST_MAG94-10</name>
</gene>
<sequence>MWKRDAKLAKLATKDITASATAKQQQQQIKGWLFKAMKVLWQYVHETNLI</sequence>
<dbReference type="AlphaFoldDB" id="A0A6J4K4A1"/>
<accession>A0A6J4K4A1</accession>
<protein>
    <submittedName>
        <fullName evidence="1">Uncharacterized protein</fullName>
    </submittedName>
</protein>
<name>A0A6J4K4A1_9CYAN</name>
<dbReference type="EMBL" id="CADCTY010000003">
    <property type="protein sequence ID" value="CAA9295455.1"/>
    <property type="molecule type" value="Genomic_DNA"/>
</dbReference>
<organism evidence="1">
    <name type="scientific">uncultured Leptolyngbya sp</name>
    <dbReference type="NCBI Taxonomy" id="332963"/>
    <lineage>
        <taxon>Bacteria</taxon>
        <taxon>Bacillati</taxon>
        <taxon>Cyanobacteriota</taxon>
        <taxon>Cyanophyceae</taxon>
        <taxon>Leptolyngbyales</taxon>
        <taxon>Leptolyngbyaceae</taxon>
        <taxon>Leptolyngbya group</taxon>
        <taxon>Leptolyngbya</taxon>
        <taxon>environmental samples</taxon>
    </lineage>
</organism>
<proteinExistence type="predicted"/>
<reference evidence="1" key="1">
    <citation type="submission" date="2020-02" db="EMBL/GenBank/DDBJ databases">
        <authorList>
            <person name="Meier V. D."/>
        </authorList>
    </citation>
    <scope>NUCLEOTIDE SEQUENCE</scope>
    <source>
        <strain evidence="1">AVDCRST_MAG94</strain>
    </source>
</reference>